<evidence type="ECO:0000256" key="3">
    <source>
        <dbReference type="ARBA" id="ARBA00011738"/>
    </source>
</evidence>
<evidence type="ECO:0000256" key="4">
    <source>
        <dbReference type="ARBA" id="ARBA00022576"/>
    </source>
</evidence>
<dbReference type="AlphaFoldDB" id="A0AAW0TTZ1"/>
<dbReference type="PANTHER" id="PTHR42790:SF19">
    <property type="entry name" value="KYNURENINE_ALPHA-AMINOADIPATE AMINOTRANSFERASE, MITOCHONDRIAL"/>
    <property type="match status" value="1"/>
</dbReference>
<dbReference type="FunFam" id="3.90.1150.10:FF:000166">
    <property type="entry name" value="Kynurenine/alpha-aminoadipate aminotransferase, mitochondrial"/>
    <property type="match status" value="1"/>
</dbReference>
<reference evidence="8 9" key="1">
    <citation type="submission" date="2023-03" db="EMBL/GenBank/DDBJ databases">
        <title>High-quality genome of Scylla paramamosain provides insights in environmental adaptation.</title>
        <authorList>
            <person name="Zhang L."/>
        </authorList>
    </citation>
    <scope>NUCLEOTIDE SEQUENCE [LARGE SCALE GENOMIC DNA]</scope>
    <source>
        <strain evidence="8">LZ_2023a</strain>
        <tissue evidence="8">Muscle</tissue>
    </source>
</reference>
<accession>A0AAW0TTZ1</accession>
<comment type="similarity">
    <text evidence="2">Belongs to the class-I pyridoxal-phosphate-dependent aminotransferase family.</text>
</comment>
<organism evidence="8 9">
    <name type="scientific">Scylla paramamosain</name>
    <name type="common">Mud crab</name>
    <dbReference type="NCBI Taxonomy" id="85552"/>
    <lineage>
        <taxon>Eukaryota</taxon>
        <taxon>Metazoa</taxon>
        <taxon>Ecdysozoa</taxon>
        <taxon>Arthropoda</taxon>
        <taxon>Crustacea</taxon>
        <taxon>Multicrustacea</taxon>
        <taxon>Malacostraca</taxon>
        <taxon>Eumalacostraca</taxon>
        <taxon>Eucarida</taxon>
        <taxon>Decapoda</taxon>
        <taxon>Pleocyemata</taxon>
        <taxon>Brachyura</taxon>
        <taxon>Eubrachyura</taxon>
        <taxon>Portunoidea</taxon>
        <taxon>Portunidae</taxon>
        <taxon>Portuninae</taxon>
        <taxon>Scylla</taxon>
    </lineage>
</organism>
<dbReference type="InterPro" id="IPR004839">
    <property type="entry name" value="Aminotransferase_I/II_large"/>
</dbReference>
<dbReference type="InterPro" id="IPR015421">
    <property type="entry name" value="PyrdxlP-dep_Trfase_major"/>
</dbReference>
<dbReference type="PANTHER" id="PTHR42790">
    <property type="entry name" value="AMINOTRANSFERASE"/>
    <property type="match status" value="1"/>
</dbReference>
<keyword evidence="5" id="KW-0808">Transferase</keyword>
<comment type="caution">
    <text evidence="8">The sequence shown here is derived from an EMBL/GenBank/DDBJ whole genome shotgun (WGS) entry which is preliminary data.</text>
</comment>
<dbReference type="FunFam" id="3.40.640.10:FF:000053">
    <property type="entry name" value="Aminotransferase, class I"/>
    <property type="match status" value="1"/>
</dbReference>
<evidence type="ECO:0000313" key="8">
    <source>
        <dbReference type="EMBL" id="KAK8390965.1"/>
    </source>
</evidence>
<dbReference type="EMBL" id="JARAKH010000024">
    <property type="protein sequence ID" value="KAK8390965.1"/>
    <property type="molecule type" value="Genomic_DNA"/>
</dbReference>
<dbReference type="Gene3D" id="3.40.640.10">
    <property type="entry name" value="Type I PLP-dependent aspartate aminotransferase-like (Major domain)"/>
    <property type="match status" value="1"/>
</dbReference>
<dbReference type="Proteomes" id="UP001487740">
    <property type="component" value="Unassembled WGS sequence"/>
</dbReference>
<dbReference type="InterPro" id="IPR015424">
    <property type="entry name" value="PyrdxlP-dep_Trfase"/>
</dbReference>
<evidence type="ECO:0000313" key="9">
    <source>
        <dbReference type="Proteomes" id="UP001487740"/>
    </source>
</evidence>
<sequence length="449" mass="50157">MLIACIVIFKYMNSKTLLCIKGANIGMMDYSKFISKLSSRRKPSCISELRRALDNCSPSLVWLASGMPNPEKFPFREMTVTLEGGKKLTLSKETLSAGLQYGPSHGYLPFRNQLKRMVEQWHAPPRWAESDLIVTVGNQDGISKALDMLLDPEDFIVVPDPCYSDFLCMLSSLAPQIVAVSVDDQGMRPDILQSALEKAISSGSTGIPKALYLVPNSCNPTGTNMGEERRQEIYAIAQQYDLIILEDDPYCFLQFNDKYLPSFLSMDVDGRVLRFDSFSKVVSSGLRIGFVTGPPPLLQGITLHMQASCICPPMLSQVLIHELLTSWGDEGFKKHISDICQFYKEQRDAMIQALKTHLTGICEWIVPEGGIFVWLKVLHLSDTSAMLLERGAKGDIVLVPGREFMVDSTKPSPYMRAAYSCVTPEEMMKGMENLAKLIQKEIELQSTHT</sequence>
<dbReference type="GO" id="GO:0016212">
    <property type="term" value="F:kynurenine-oxoglutarate transaminase activity"/>
    <property type="evidence" value="ECO:0007669"/>
    <property type="project" value="TreeGrafter"/>
</dbReference>
<keyword evidence="9" id="KW-1185">Reference proteome</keyword>
<dbReference type="GO" id="GO:1901605">
    <property type="term" value="P:alpha-amino acid metabolic process"/>
    <property type="evidence" value="ECO:0007669"/>
    <property type="project" value="TreeGrafter"/>
</dbReference>
<protein>
    <recommendedName>
        <fullName evidence="7">Aminotransferase class I/classII large domain-containing protein</fullName>
    </recommendedName>
</protein>
<keyword evidence="6" id="KW-0663">Pyridoxal phosphate</keyword>
<comment type="subunit">
    <text evidence="3">Homodimer.</text>
</comment>
<keyword evidence="4" id="KW-0032">Aminotransferase</keyword>
<gene>
    <name evidence="8" type="ORF">O3P69_016962</name>
</gene>
<dbReference type="GO" id="GO:0030170">
    <property type="term" value="F:pyridoxal phosphate binding"/>
    <property type="evidence" value="ECO:0007669"/>
    <property type="project" value="InterPro"/>
</dbReference>
<name>A0AAW0TTZ1_SCYPA</name>
<dbReference type="Pfam" id="PF00155">
    <property type="entry name" value="Aminotran_1_2"/>
    <property type="match status" value="1"/>
</dbReference>
<evidence type="ECO:0000256" key="2">
    <source>
        <dbReference type="ARBA" id="ARBA00007441"/>
    </source>
</evidence>
<feature type="domain" description="Aminotransferase class I/classII large" evidence="7">
    <location>
        <begin position="98"/>
        <end position="432"/>
    </location>
</feature>
<evidence type="ECO:0000256" key="6">
    <source>
        <dbReference type="ARBA" id="ARBA00022898"/>
    </source>
</evidence>
<evidence type="ECO:0000259" key="7">
    <source>
        <dbReference type="Pfam" id="PF00155"/>
    </source>
</evidence>
<evidence type="ECO:0000256" key="5">
    <source>
        <dbReference type="ARBA" id="ARBA00022679"/>
    </source>
</evidence>
<dbReference type="InterPro" id="IPR050859">
    <property type="entry name" value="Class-I_PLP-dep_aminotransf"/>
</dbReference>
<dbReference type="CDD" id="cd00609">
    <property type="entry name" value="AAT_like"/>
    <property type="match status" value="1"/>
</dbReference>
<dbReference type="SUPFAM" id="SSF53383">
    <property type="entry name" value="PLP-dependent transferases"/>
    <property type="match status" value="1"/>
</dbReference>
<proteinExistence type="inferred from homology"/>
<comment type="cofactor">
    <cofactor evidence="1">
        <name>pyridoxal 5'-phosphate</name>
        <dbReference type="ChEBI" id="CHEBI:597326"/>
    </cofactor>
</comment>
<evidence type="ECO:0000256" key="1">
    <source>
        <dbReference type="ARBA" id="ARBA00001933"/>
    </source>
</evidence>